<keyword evidence="1" id="KW-0067">ATP-binding</keyword>
<feature type="domain" description="ATP-grasp" evidence="2">
    <location>
        <begin position="128"/>
        <end position="197"/>
    </location>
</feature>
<dbReference type="SUPFAM" id="SSF56059">
    <property type="entry name" value="Glutathione synthetase ATP-binding domain-like"/>
    <property type="match status" value="1"/>
</dbReference>
<reference evidence="3 4" key="1">
    <citation type="submission" date="2015-03" db="EMBL/GenBank/DDBJ databases">
        <title>Genome assembly of Sandaracinus amylolyticus DSM 53668.</title>
        <authorList>
            <person name="Sharma G."/>
            <person name="Subramanian S."/>
        </authorList>
    </citation>
    <scope>NUCLEOTIDE SEQUENCE [LARGE SCALE GENOMIC DNA]</scope>
    <source>
        <strain evidence="3 4">DSM 53668</strain>
    </source>
</reference>
<proteinExistence type="predicted"/>
<protein>
    <recommendedName>
        <fullName evidence="2">ATP-grasp domain-containing protein</fullName>
    </recommendedName>
</protein>
<name>A0A0F6YH24_9BACT</name>
<evidence type="ECO:0000313" key="4">
    <source>
        <dbReference type="Proteomes" id="UP000034883"/>
    </source>
</evidence>
<accession>A0A0F6YH24</accession>
<dbReference type="GO" id="GO:0005524">
    <property type="term" value="F:ATP binding"/>
    <property type="evidence" value="ECO:0007669"/>
    <property type="project" value="UniProtKB-UniRule"/>
</dbReference>
<keyword evidence="1" id="KW-0547">Nucleotide-binding</keyword>
<organism evidence="3 4">
    <name type="scientific">Sandaracinus amylolyticus</name>
    <dbReference type="NCBI Taxonomy" id="927083"/>
    <lineage>
        <taxon>Bacteria</taxon>
        <taxon>Pseudomonadati</taxon>
        <taxon>Myxococcota</taxon>
        <taxon>Polyangia</taxon>
        <taxon>Polyangiales</taxon>
        <taxon>Sandaracinaceae</taxon>
        <taxon>Sandaracinus</taxon>
    </lineage>
</organism>
<dbReference type="Proteomes" id="UP000034883">
    <property type="component" value="Chromosome"/>
</dbReference>
<dbReference type="InterPro" id="IPR013815">
    <property type="entry name" value="ATP_grasp_subdomain_1"/>
</dbReference>
<sequence length="435" mass="50694">MERRRSRSGSSGVAGFGYDPARMTEITRNIGLSLGADICWPLCYEHLMKRLDLRIPTKDGDTIRFHVERVTIEPFDLRQPVKYDVVIDRLTHWYHTSREWIKKGVVMNDLYVFNNPWSVQSMEKHTSYAAMMHLGMPIPETWMVPPKSYEPTADLRPTLNRYAKLFDLSKIAEKLGYPHFMKPYDGGGWRGVTKIDDTTKLRQAYEESGKSVMHLQAGVNGFDRFVRCIGFGPQTKCVLYDPSAPLHDRYTMAKDFIPKAEEEHLAKVTKTINAFFGWEFNSCEALRKDGVWYPIDYANPCPDSQVTSLHYHFPWLVKAYIRWSVFCAATKRPMRRTLDWDPFYRIAAGELSYEEKLDHYAKVADQRFERDQFEEFCGKHLAHLDEVACEFFSTAEAYDAVRQKVSALFPAHEIEAFTELFWKRIQAWRADERGV</sequence>
<evidence type="ECO:0000259" key="2">
    <source>
        <dbReference type="PROSITE" id="PS50975"/>
    </source>
</evidence>
<dbReference type="STRING" id="927083.DB32_000700"/>
<keyword evidence="4" id="KW-1185">Reference proteome</keyword>
<dbReference type="GO" id="GO:0046872">
    <property type="term" value="F:metal ion binding"/>
    <property type="evidence" value="ECO:0007669"/>
    <property type="project" value="InterPro"/>
</dbReference>
<dbReference type="EMBL" id="CP011125">
    <property type="protein sequence ID" value="AKF03551.1"/>
    <property type="molecule type" value="Genomic_DNA"/>
</dbReference>
<gene>
    <name evidence="3" type="ORF">DB32_000700</name>
</gene>
<dbReference type="Gene3D" id="3.30.1490.20">
    <property type="entry name" value="ATP-grasp fold, A domain"/>
    <property type="match status" value="1"/>
</dbReference>
<evidence type="ECO:0000313" key="3">
    <source>
        <dbReference type="EMBL" id="AKF03551.1"/>
    </source>
</evidence>
<evidence type="ECO:0000256" key="1">
    <source>
        <dbReference type="PROSITE-ProRule" id="PRU00409"/>
    </source>
</evidence>
<dbReference type="AlphaFoldDB" id="A0A0F6YH24"/>
<dbReference type="KEGG" id="samy:DB32_000700"/>
<dbReference type="InterPro" id="IPR011761">
    <property type="entry name" value="ATP-grasp"/>
</dbReference>
<dbReference type="PROSITE" id="PS50975">
    <property type="entry name" value="ATP_GRASP"/>
    <property type="match status" value="1"/>
</dbReference>